<feature type="transmembrane region" description="Helical" evidence="5">
    <location>
        <begin position="169"/>
        <end position="191"/>
    </location>
</feature>
<dbReference type="EMBL" id="CP018866">
    <property type="protein sequence ID" value="AST90468.1"/>
    <property type="molecule type" value="Genomic_DNA"/>
</dbReference>
<feature type="transmembrane region" description="Helical" evidence="5">
    <location>
        <begin position="107"/>
        <end position="127"/>
    </location>
</feature>
<evidence type="ECO:0000313" key="7">
    <source>
        <dbReference type="EMBL" id="AST90468.1"/>
    </source>
</evidence>
<evidence type="ECO:0000259" key="6">
    <source>
        <dbReference type="PROSITE" id="PS51012"/>
    </source>
</evidence>
<gene>
    <name evidence="7" type="ORF">BC6307_03845</name>
</gene>
<dbReference type="PANTHER" id="PTHR43229:SF6">
    <property type="entry name" value="ABC-TYPE MULTIDRUG TRANSPORT SYSTEM, PERMEASE COMPONENT"/>
    <property type="match status" value="1"/>
</dbReference>
<protein>
    <submittedName>
        <fullName evidence="7">ABC transporter permease</fullName>
    </submittedName>
</protein>
<dbReference type="AlphaFoldDB" id="A0A223KM79"/>
<evidence type="ECO:0000256" key="1">
    <source>
        <dbReference type="ARBA" id="ARBA00004141"/>
    </source>
</evidence>
<keyword evidence="2 5" id="KW-0812">Transmembrane</keyword>
<evidence type="ECO:0000256" key="2">
    <source>
        <dbReference type="ARBA" id="ARBA00022692"/>
    </source>
</evidence>
<dbReference type="GO" id="GO:0043190">
    <property type="term" value="C:ATP-binding cassette (ABC) transporter complex"/>
    <property type="evidence" value="ECO:0007669"/>
    <property type="project" value="InterPro"/>
</dbReference>
<dbReference type="RefSeq" id="WP_066419183.1">
    <property type="nucleotide sequence ID" value="NZ_CP018866.1"/>
</dbReference>
<organism evidence="7 8">
    <name type="scientific">Sutcliffiella cohnii</name>
    <dbReference type="NCBI Taxonomy" id="33932"/>
    <lineage>
        <taxon>Bacteria</taxon>
        <taxon>Bacillati</taxon>
        <taxon>Bacillota</taxon>
        <taxon>Bacilli</taxon>
        <taxon>Bacillales</taxon>
        <taxon>Bacillaceae</taxon>
        <taxon>Sutcliffiella</taxon>
    </lineage>
</organism>
<dbReference type="InterPro" id="IPR051784">
    <property type="entry name" value="Nod_factor_ABC_transporter"/>
</dbReference>
<feature type="domain" description="ABC transmembrane type-2" evidence="6">
    <location>
        <begin position="20"/>
        <end position="242"/>
    </location>
</feature>
<dbReference type="PANTHER" id="PTHR43229">
    <property type="entry name" value="NODULATION PROTEIN J"/>
    <property type="match status" value="1"/>
</dbReference>
<dbReference type="Proteomes" id="UP000215224">
    <property type="component" value="Chromosome"/>
</dbReference>
<keyword evidence="8" id="KW-1185">Reference proteome</keyword>
<reference evidence="7 8" key="1">
    <citation type="submission" date="2016-12" db="EMBL/GenBank/DDBJ databases">
        <title>The whole genome sequencing and assembly of Bacillus cohnii DSM 6307T strain.</title>
        <authorList>
            <person name="Lee Y.-J."/>
            <person name="Yi H."/>
            <person name="Bahn Y.-S."/>
            <person name="Kim J.F."/>
            <person name="Lee D.-W."/>
        </authorList>
    </citation>
    <scope>NUCLEOTIDE SEQUENCE [LARGE SCALE GENOMIC DNA]</scope>
    <source>
        <strain evidence="7 8">DSM 6307</strain>
    </source>
</reference>
<keyword evidence="4 5" id="KW-0472">Membrane</keyword>
<comment type="subcellular location">
    <subcellularLocation>
        <location evidence="1">Membrane</location>
        <topology evidence="1">Multi-pass membrane protein</topology>
    </subcellularLocation>
</comment>
<dbReference type="InterPro" id="IPR047817">
    <property type="entry name" value="ABC2_TM_bact-type"/>
</dbReference>
<feature type="transmembrane region" description="Helical" evidence="5">
    <location>
        <begin position="133"/>
        <end position="157"/>
    </location>
</feature>
<feature type="transmembrane region" description="Helical" evidence="5">
    <location>
        <begin position="52"/>
        <end position="76"/>
    </location>
</feature>
<dbReference type="KEGG" id="bcoh:BC6307_03845"/>
<dbReference type="PIRSF" id="PIRSF006648">
    <property type="entry name" value="DrrB"/>
    <property type="match status" value="1"/>
</dbReference>
<dbReference type="InterPro" id="IPR013525">
    <property type="entry name" value="ABC2_TM"/>
</dbReference>
<dbReference type="GO" id="GO:0140359">
    <property type="term" value="F:ABC-type transporter activity"/>
    <property type="evidence" value="ECO:0007669"/>
    <property type="project" value="InterPro"/>
</dbReference>
<name>A0A223KM79_9BACI</name>
<dbReference type="Pfam" id="PF12698">
    <property type="entry name" value="ABC2_membrane_3"/>
    <property type="match status" value="1"/>
</dbReference>
<proteinExistence type="predicted"/>
<feature type="transmembrane region" description="Helical" evidence="5">
    <location>
        <begin position="21"/>
        <end position="40"/>
    </location>
</feature>
<dbReference type="STRING" id="1314751.GCA_001591425_03530"/>
<evidence type="ECO:0000256" key="5">
    <source>
        <dbReference type="SAM" id="Phobius"/>
    </source>
</evidence>
<sequence length="246" mass="27568">MKPLMAQCKAEIIRILRNPYYVFWSLFMPIVFYFIFTNVFNTGIENKEEWHAHYLMSMTTFSVMGSAILTLGIRIVEERAKGWSMFLKVTPLSDNSYFIAKMVSQSIIHVFSIIVIFLAGGLINGVSLSIGEWLYAGVWILGASIPFLALGVLVGTMKKVDTAAGVSNLMYMLLAISGGMWMPIDLMPSIIQSIAKWLPSFNFGNGAWEIIRGGHPSVMNILILTAYVLLFMVLSTYIRKKQEVAV</sequence>
<feature type="transmembrane region" description="Helical" evidence="5">
    <location>
        <begin position="218"/>
        <end position="238"/>
    </location>
</feature>
<keyword evidence="3 5" id="KW-1133">Transmembrane helix</keyword>
<dbReference type="PROSITE" id="PS51012">
    <property type="entry name" value="ABC_TM2"/>
    <property type="match status" value="1"/>
</dbReference>
<dbReference type="InterPro" id="IPR000412">
    <property type="entry name" value="ABC_2_transport"/>
</dbReference>
<evidence type="ECO:0000313" key="8">
    <source>
        <dbReference type="Proteomes" id="UP000215224"/>
    </source>
</evidence>
<evidence type="ECO:0000256" key="4">
    <source>
        <dbReference type="ARBA" id="ARBA00023136"/>
    </source>
</evidence>
<accession>A0A223KM79</accession>
<evidence type="ECO:0000256" key="3">
    <source>
        <dbReference type="ARBA" id="ARBA00022989"/>
    </source>
</evidence>